<dbReference type="Proteomes" id="UP000247346">
    <property type="component" value="Unassembled WGS sequence"/>
</dbReference>
<name>A0A2P5Z9K3_9XANT</name>
<sequence>MKRYDSGRHMAGITLIEVMISVLILGVGMLGVAAMQTTALRNNQSALQRSQIVMQTYTILDAMRANRNAAMLGAYNTTGMLCTAPAAGDLVASDKAMWLTGLKNAIGGDPASTCGSIACNDGSCTIAVQWDDSRGLNVGANGNTSGSTTQTLSTTAQL</sequence>
<dbReference type="InterPro" id="IPR012902">
    <property type="entry name" value="N_methyl_site"/>
</dbReference>
<evidence type="ECO:0000256" key="2">
    <source>
        <dbReference type="SAM" id="Phobius"/>
    </source>
</evidence>
<evidence type="ECO:0000313" key="3">
    <source>
        <dbReference type="EMBL" id="PPU85303.1"/>
    </source>
</evidence>
<reference evidence="3 4" key="1">
    <citation type="submission" date="2016-08" db="EMBL/GenBank/DDBJ databases">
        <authorList>
            <person name="Seilhamer J.J."/>
        </authorList>
    </citation>
    <scope>NUCLEOTIDE SEQUENCE [LARGE SCALE GENOMIC DNA]</scope>
    <source>
        <strain evidence="3 4">CFBP4641</strain>
    </source>
</reference>
<comment type="caution">
    <text evidence="3">The sequence shown here is derived from an EMBL/GenBank/DDBJ whole genome shotgun (WGS) entry which is preliminary data.</text>
</comment>
<proteinExistence type="predicted"/>
<evidence type="ECO:0000256" key="1">
    <source>
        <dbReference type="SAM" id="MobiDB-lite"/>
    </source>
</evidence>
<dbReference type="GeneID" id="93879640"/>
<protein>
    <submittedName>
        <fullName evidence="3">Type IV pilus modification protein PilV</fullName>
    </submittedName>
</protein>
<accession>A0A2P5Z9K3</accession>
<evidence type="ECO:0000313" key="4">
    <source>
        <dbReference type="Proteomes" id="UP000247346"/>
    </source>
</evidence>
<gene>
    <name evidence="3" type="primary">pilV</name>
    <name evidence="3" type="ORF">XsacCFBP4641_01545</name>
</gene>
<dbReference type="EMBL" id="MDEK01000001">
    <property type="protein sequence ID" value="PPU85303.1"/>
    <property type="molecule type" value="Genomic_DNA"/>
</dbReference>
<organism evidence="3 4">
    <name type="scientific">Xanthomonas sacchari</name>
    <dbReference type="NCBI Taxonomy" id="56458"/>
    <lineage>
        <taxon>Bacteria</taxon>
        <taxon>Pseudomonadati</taxon>
        <taxon>Pseudomonadota</taxon>
        <taxon>Gammaproteobacteria</taxon>
        <taxon>Lysobacterales</taxon>
        <taxon>Lysobacteraceae</taxon>
        <taxon>Xanthomonas</taxon>
    </lineage>
</organism>
<feature type="region of interest" description="Disordered" evidence="1">
    <location>
        <begin position="139"/>
        <end position="158"/>
    </location>
</feature>
<dbReference type="RefSeq" id="WP_029561975.1">
    <property type="nucleotide sequence ID" value="NZ_CP132343.1"/>
</dbReference>
<dbReference type="InterPro" id="IPR013362">
    <property type="entry name" value="Pilus_4_PilV"/>
</dbReference>
<feature type="transmembrane region" description="Helical" evidence="2">
    <location>
        <begin position="12"/>
        <end position="35"/>
    </location>
</feature>
<dbReference type="Pfam" id="PF07963">
    <property type="entry name" value="N_methyl"/>
    <property type="match status" value="1"/>
</dbReference>
<dbReference type="OrthoDB" id="5298127at2"/>
<dbReference type="AlphaFoldDB" id="A0A2P5Z9K3"/>
<dbReference type="PROSITE" id="PS00409">
    <property type="entry name" value="PROKAR_NTER_METHYL"/>
    <property type="match status" value="1"/>
</dbReference>
<keyword evidence="2" id="KW-0472">Membrane</keyword>
<keyword evidence="2" id="KW-0812">Transmembrane</keyword>
<keyword evidence="2" id="KW-1133">Transmembrane helix</keyword>
<dbReference type="NCBIfam" id="TIGR02523">
    <property type="entry name" value="type_IV_pilV"/>
    <property type="match status" value="1"/>
</dbReference>